<accession>E7G821</accession>
<organism evidence="2 3">
    <name type="scientific">Coprobacillus cateniformis</name>
    <dbReference type="NCBI Taxonomy" id="100884"/>
    <lineage>
        <taxon>Bacteria</taxon>
        <taxon>Bacillati</taxon>
        <taxon>Bacillota</taxon>
        <taxon>Erysipelotrichia</taxon>
        <taxon>Erysipelotrichales</taxon>
        <taxon>Coprobacillaceae</taxon>
        <taxon>Coprobacillus</taxon>
    </lineage>
</organism>
<comment type="caution">
    <text evidence="2">The sequence shown here is derived from an EMBL/GenBank/DDBJ whole genome shotgun (WGS) entry which is preliminary data.</text>
</comment>
<sequence length="87" mass="9536">MMKFMKVKMYYYTPVVIDVISQKIDSATNKLVGIGGAICILSIVVGAICLMISKKIREEGKERLIFCVIGGVIIGMSTAIYGWITSI</sequence>
<dbReference type="Proteomes" id="UP000003157">
    <property type="component" value="Unassembled WGS sequence"/>
</dbReference>
<dbReference type="HOGENOM" id="CLU_2478018_0_0_9"/>
<evidence type="ECO:0000256" key="1">
    <source>
        <dbReference type="SAM" id="Phobius"/>
    </source>
</evidence>
<proteinExistence type="predicted"/>
<keyword evidence="3" id="KW-1185">Reference proteome</keyword>
<feature type="transmembrane region" description="Helical" evidence="1">
    <location>
        <begin position="31"/>
        <end position="52"/>
    </location>
</feature>
<feature type="transmembrane region" description="Helical" evidence="1">
    <location>
        <begin position="64"/>
        <end position="84"/>
    </location>
</feature>
<evidence type="ECO:0000313" key="3">
    <source>
        <dbReference type="Proteomes" id="UP000003157"/>
    </source>
</evidence>
<dbReference type="Pfam" id="PF18895">
    <property type="entry name" value="T4SS_pilin"/>
    <property type="match status" value="1"/>
</dbReference>
<dbReference type="EMBL" id="ADKX01000013">
    <property type="protein sequence ID" value="EFW05827.1"/>
    <property type="molecule type" value="Genomic_DNA"/>
</dbReference>
<keyword evidence="1" id="KW-0812">Transmembrane</keyword>
<dbReference type="RefSeq" id="WP_008788025.1">
    <property type="nucleotide sequence ID" value="NZ_CAUFAQ010000057.1"/>
</dbReference>
<keyword evidence="1" id="KW-0472">Membrane</keyword>
<reference evidence="2 3" key="1">
    <citation type="submission" date="2010-12" db="EMBL/GenBank/DDBJ databases">
        <title>The Genome Sequence of Coprobacillus sp. strain 29_1.</title>
        <authorList>
            <consortium name="The Broad Institute Genome Sequencing Platform"/>
            <person name="Earl A."/>
            <person name="Ward D."/>
            <person name="Feldgarden M."/>
            <person name="Gevers D."/>
            <person name="Daigneault M."/>
            <person name="Sibley C.D."/>
            <person name="White A."/>
            <person name="Strauss J."/>
            <person name="Allen-Vercoe E."/>
            <person name="Young S.K."/>
            <person name="Zeng Q."/>
            <person name="Gargeya S."/>
            <person name="Fitzgerald M."/>
            <person name="Haas B."/>
            <person name="Abouelleil A."/>
            <person name="Alvarado L."/>
            <person name="Arachchi H.M."/>
            <person name="Berlin A."/>
            <person name="Brown A."/>
            <person name="Chapman S.B."/>
            <person name="Chen Z."/>
            <person name="Dunbar C."/>
            <person name="Freedman E."/>
            <person name="Gearin G."/>
            <person name="Gellesch M."/>
            <person name="Goldberg J."/>
            <person name="Griggs A."/>
            <person name="Gujja S."/>
            <person name="Heilman E."/>
            <person name="Heiman D."/>
            <person name="Howarth C."/>
            <person name="Larson L."/>
            <person name="Lui A."/>
            <person name="MacDonald P.J.P."/>
            <person name="Mehta T."/>
            <person name="Montmayeur A."/>
            <person name="Murphy C."/>
            <person name="Neiman D."/>
            <person name="Pearson M."/>
            <person name="Priest M."/>
            <person name="Roberts A."/>
            <person name="Saif S."/>
            <person name="Shea T."/>
            <person name="Shenoy N."/>
            <person name="Sisk P."/>
            <person name="Stolte C."/>
            <person name="Sykes S."/>
            <person name="White J."/>
            <person name="Yandava C."/>
            <person name="Nusbaum C."/>
            <person name="Birren B."/>
        </authorList>
    </citation>
    <scope>NUCLEOTIDE SEQUENCE [LARGE SCALE GENOMIC DNA]</scope>
    <source>
        <strain evidence="2 3">29_1</strain>
    </source>
</reference>
<dbReference type="AlphaFoldDB" id="E7G821"/>
<gene>
    <name evidence="2" type="ORF">HMPREF9488_00909</name>
</gene>
<dbReference type="InterPro" id="IPR043993">
    <property type="entry name" value="T4SS_pilin"/>
</dbReference>
<keyword evidence="1" id="KW-1133">Transmembrane helix</keyword>
<name>E7G821_9FIRM</name>
<protein>
    <submittedName>
        <fullName evidence="2">Uncharacterized protein</fullName>
    </submittedName>
</protein>
<evidence type="ECO:0000313" key="2">
    <source>
        <dbReference type="EMBL" id="EFW05827.1"/>
    </source>
</evidence>